<reference evidence="1 2" key="1">
    <citation type="journal article" date="2015" name="Biotechnol. Biofuels">
        <title>Enhanced degradation of softwood versus hardwood by the white-rot fungus Pycnoporus coccineus.</title>
        <authorList>
            <person name="Couturier M."/>
            <person name="Navarro D."/>
            <person name="Chevret D."/>
            <person name="Henrissat B."/>
            <person name="Piumi F."/>
            <person name="Ruiz-Duenas F.J."/>
            <person name="Martinez A.T."/>
            <person name="Grigoriev I.V."/>
            <person name="Riley R."/>
            <person name="Lipzen A."/>
            <person name="Berrin J.G."/>
            <person name="Master E.R."/>
            <person name="Rosso M.N."/>
        </authorList>
    </citation>
    <scope>NUCLEOTIDE SEQUENCE [LARGE SCALE GENOMIC DNA]</scope>
    <source>
        <strain evidence="1 2">BRFM310</strain>
    </source>
</reference>
<name>A0A1Y2IJW9_TRAC3</name>
<accession>A0A1Y2IJW9</accession>
<proteinExistence type="predicted"/>
<dbReference type="EMBL" id="KZ084120">
    <property type="protein sequence ID" value="OSD00202.1"/>
    <property type="molecule type" value="Genomic_DNA"/>
</dbReference>
<gene>
    <name evidence="1" type="ORF">PYCCODRAFT_707523</name>
</gene>
<keyword evidence="2" id="KW-1185">Reference proteome</keyword>
<evidence type="ECO:0000313" key="1">
    <source>
        <dbReference type="EMBL" id="OSD00202.1"/>
    </source>
</evidence>
<dbReference type="Proteomes" id="UP000193067">
    <property type="component" value="Unassembled WGS sequence"/>
</dbReference>
<evidence type="ECO:0000313" key="2">
    <source>
        <dbReference type="Proteomes" id="UP000193067"/>
    </source>
</evidence>
<dbReference type="AlphaFoldDB" id="A0A1Y2IJW9"/>
<organism evidence="1 2">
    <name type="scientific">Trametes coccinea (strain BRFM310)</name>
    <name type="common">Pycnoporus coccineus</name>
    <dbReference type="NCBI Taxonomy" id="1353009"/>
    <lineage>
        <taxon>Eukaryota</taxon>
        <taxon>Fungi</taxon>
        <taxon>Dikarya</taxon>
        <taxon>Basidiomycota</taxon>
        <taxon>Agaricomycotina</taxon>
        <taxon>Agaricomycetes</taxon>
        <taxon>Polyporales</taxon>
        <taxon>Polyporaceae</taxon>
        <taxon>Trametes</taxon>
    </lineage>
</organism>
<sequence length="239" mass="26651">MSCAKHEHEMDEDARCLKQTMYLFSPDQAAAPQLYLRVHIRARTERSEPRPRCGQAAAAAFILQLALSTQPRPRTAPELALCVAYEAATGITDRETLGSPSFRLPLLTKPRLFRTFSRFSLVPRPQPHRFALAGNESGAEGMQPSLLAQPTDTRVLWASHVRADPALGGLKAMCRRSRQGSVFRVTVKRVRAVRSAADMFWNFWRSCTQTLCGSGATCHLPSRRSCRAVRSRRSLSGNQ</sequence>
<protein>
    <submittedName>
        <fullName evidence="1">Uncharacterized protein</fullName>
    </submittedName>
</protein>